<dbReference type="InterPro" id="IPR002937">
    <property type="entry name" value="Amino_oxidase"/>
</dbReference>
<dbReference type="InterPro" id="IPR058570">
    <property type="entry name" value="HROB_OB"/>
</dbReference>
<feature type="domain" description="Homologous recombination OB-fold protein OB-fold" evidence="3">
    <location>
        <begin position="597"/>
        <end position="673"/>
    </location>
</feature>
<evidence type="ECO:0000259" key="3">
    <source>
        <dbReference type="Pfam" id="PF15072"/>
    </source>
</evidence>
<sequence>MSITTTHSFISSFTPHHTFHNQRNHRNHHHKPPPKITSQLPKKPHTKTGAIIIGAGLSGLAAATHLHSNNIPFLLIDSSDAVGGRVRTDTLDGFLLDRGFQIFITGYPEARKLLNYNTLNLQKFYSGAKVYYSGQFYNVADPLRHFFDAIQSLANPIGTIFDKLLIALTRIRVLTQPDDQILSADEMSTIQLLKGIGFSDAMVDRFFRPFFGGIFFDNELQTTSRLFDFVFKCLALGDNTLPAKGIAAIPEQLAANLPTSSIVLNTRVVSIEKTESEVELYNVKLSNGEVLRAEYGVIVAVEEPEAVKLLAGKSFEFEFPDEIRQPVRSTVCLYFSADRSKVPVLDPVLFINGSGRGIVNNMFFATNVAPSYGPPGKVLVSVSLIGLYENESDEELRVRVVDELSNWFGKDVAGSWRYLRTYRVKFAQPNQCPPTDLRKDPRVEIGLYVCGDYRTSATFDGALVSGRKAAEALLKDRSVVQAAYLDIDDSDLHLTPVLRSSSSAHVEPSPYTQNPVTIIPGPAGVVQLSNSICVEPSSSTTNPVRIIPGPAGLVQRAKLLKENVFILDPDGALILTQEYMQKVVEDVGEDADFNSGLVAIVKSCSPNALGDLNVTLKDLSGTVLETIHYKVLDVGSYEKDITVEAVMILANVSVFTPKPSKHYLNINVVEVFRKDTVSLA</sequence>
<gene>
    <name evidence="4" type="ORF">Tci_016707</name>
</gene>
<dbReference type="Pfam" id="PF01593">
    <property type="entry name" value="Amino_oxidase"/>
    <property type="match status" value="1"/>
</dbReference>
<dbReference type="AlphaFoldDB" id="A0A6L2K6V6"/>
<dbReference type="Gene3D" id="3.50.50.60">
    <property type="entry name" value="FAD/NAD(P)-binding domain"/>
    <property type="match status" value="1"/>
</dbReference>
<dbReference type="InterPro" id="IPR036188">
    <property type="entry name" value="FAD/NAD-bd_sf"/>
</dbReference>
<dbReference type="SUPFAM" id="SSF51905">
    <property type="entry name" value="FAD/NAD(P)-binding domain"/>
    <property type="match status" value="1"/>
</dbReference>
<feature type="region of interest" description="Disordered" evidence="1">
    <location>
        <begin position="13"/>
        <end position="43"/>
    </location>
</feature>
<evidence type="ECO:0000259" key="2">
    <source>
        <dbReference type="Pfam" id="PF01593"/>
    </source>
</evidence>
<comment type="caution">
    <text evidence="4">The sequence shown here is derived from an EMBL/GenBank/DDBJ whole genome shotgun (WGS) entry which is preliminary data.</text>
</comment>
<reference evidence="4" key="1">
    <citation type="journal article" date="2019" name="Sci. Rep.">
        <title>Draft genome of Tanacetum cinerariifolium, the natural source of mosquito coil.</title>
        <authorList>
            <person name="Yamashiro T."/>
            <person name="Shiraishi A."/>
            <person name="Satake H."/>
            <person name="Nakayama K."/>
        </authorList>
    </citation>
    <scope>NUCLEOTIDE SEQUENCE</scope>
</reference>
<proteinExistence type="predicted"/>
<evidence type="ECO:0000313" key="4">
    <source>
        <dbReference type="EMBL" id="GEU44729.1"/>
    </source>
</evidence>
<protein>
    <submittedName>
        <fullName evidence="4">15-cis-phytoene desaturase, chloroplastic/chromoplastic</fullName>
    </submittedName>
</protein>
<feature type="compositionally biased region" description="Basic residues" evidence="1">
    <location>
        <begin position="17"/>
        <end position="33"/>
    </location>
</feature>
<dbReference type="EMBL" id="BKCJ010001886">
    <property type="protein sequence ID" value="GEU44729.1"/>
    <property type="molecule type" value="Genomic_DNA"/>
</dbReference>
<dbReference type="GO" id="GO:0000725">
    <property type="term" value="P:recombinational repair"/>
    <property type="evidence" value="ECO:0007669"/>
    <property type="project" value="InterPro"/>
</dbReference>
<accession>A0A6L2K6V6</accession>
<dbReference type="GO" id="GO:0016491">
    <property type="term" value="F:oxidoreductase activity"/>
    <property type="evidence" value="ECO:0007669"/>
    <property type="project" value="InterPro"/>
</dbReference>
<organism evidence="4">
    <name type="scientific">Tanacetum cinerariifolium</name>
    <name type="common">Dalmatian daisy</name>
    <name type="synonym">Chrysanthemum cinerariifolium</name>
    <dbReference type="NCBI Taxonomy" id="118510"/>
    <lineage>
        <taxon>Eukaryota</taxon>
        <taxon>Viridiplantae</taxon>
        <taxon>Streptophyta</taxon>
        <taxon>Embryophyta</taxon>
        <taxon>Tracheophyta</taxon>
        <taxon>Spermatophyta</taxon>
        <taxon>Magnoliopsida</taxon>
        <taxon>eudicotyledons</taxon>
        <taxon>Gunneridae</taxon>
        <taxon>Pentapetalae</taxon>
        <taxon>asterids</taxon>
        <taxon>campanulids</taxon>
        <taxon>Asterales</taxon>
        <taxon>Asteraceae</taxon>
        <taxon>Asteroideae</taxon>
        <taxon>Anthemideae</taxon>
        <taxon>Anthemidinae</taxon>
        <taxon>Tanacetum</taxon>
    </lineage>
</organism>
<name>A0A6L2K6V6_TANCI</name>
<dbReference type="PANTHER" id="PTHR42841">
    <property type="entry name" value="AMINE OXIDASE"/>
    <property type="match status" value="1"/>
</dbReference>
<feature type="domain" description="Amine oxidase" evidence="2">
    <location>
        <begin position="57"/>
        <end position="474"/>
    </location>
</feature>
<dbReference type="Pfam" id="PF15072">
    <property type="entry name" value="HROB"/>
    <property type="match status" value="1"/>
</dbReference>
<evidence type="ECO:0000256" key="1">
    <source>
        <dbReference type="SAM" id="MobiDB-lite"/>
    </source>
</evidence>